<evidence type="ECO:0000256" key="1">
    <source>
        <dbReference type="SAM" id="MobiDB-lite"/>
    </source>
</evidence>
<evidence type="ECO:0000313" key="3">
    <source>
        <dbReference type="Proteomes" id="UP001187221"/>
    </source>
</evidence>
<organism evidence="2 3">
    <name type="scientific">Novosphingobium pituita</name>
    <dbReference type="NCBI Taxonomy" id="3056842"/>
    <lineage>
        <taxon>Bacteria</taxon>
        <taxon>Pseudomonadati</taxon>
        <taxon>Pseudomonadota</taxon>
        <taxon>Alphaproteobacteria</taxon>
        <taxon>Sphingomonadales</taxon>
        <taxon>Sphingomonadaceae</taxon>
        <taxon>Novosphingobium</taxon>
    </lineage>
</organism>
<proteinExistence type="predicted"/>
<name>A0ABQ6P8L4_9SPHN</name>
<comment type="caution">
    <text evidence="2">The sequence shown here is derived from an EMBL/GenBank/DDBJ whole genome shotgun (WGS) entry which is preliminary data.</text>
</comment>
<reference evidence="2 3" key="1">
    <citation type="submission" date="2023-06" db="EMBL/GenBank/DDBJ databases">
        <title>Draft genome sequence of Novosphingobium sp. strain IK01.</title>
        <authorList>
            <person name="Hatamoto M."/>
            <person name="Ikarashi T."/>
            <person name="Yamaguchi T."/>
        </authorList>
    </citation>
    <scope>NUCLEOTIDE SEQUENCE [LARGE SCALE GENOMIC DNA]</scope>
    <source>
        <strain evidence="2 3">IK01</strain>
    </source>
</reference>
<sequence length="89" mass="8624">MGIAQHARSDPIERGGVALDQGGKAGVAPVGDMAHEGGIVGGRVPVAGGGAGRVSGWAPGGWGMILLLPDLHVGIIGVGITVRARGIAA</sequence>
<dbReference type="EMBL" id="BTFW01000001">
    <property type="protein sequence ID" value="GMM61607.1"/>
    <property type="molecule type" value="Genomic_DNA"/>
</dbReference>
<protein>
    <submittedName>
        <fullName evidence="2">Uncharacterized protein</fullName>
    </submittedName>
</protein>
<accession>A0ABQ6P8L4</accession>
<gene>
    <name evidence="2" type="ORF">NUTIK01_23840</name>
</gene>
<dbReference type="Proteomes" id="UP001187221">
    <property type="component" value="Unassembled WGS sequence"/>
</dbReference>
<feature type="region of interest" description="Disordered" evidence="1">
    <location>
        <begin position="1"/>
        <end position="20"/>
    </location>
</feature>
<evidence type="ECO:0000313" key="2">
    <source>
        <dbReference type="EMBL" id="GMM61607.1"/>
    </source>
</evidence>
<keyword evidence="3" id="KW-1185">Reference proteome</keyword>